<evidence type="ECO:0000313" key="13">
    <source>
        <dbReference type="Proteomes" id="UP000295110"/>
    </source>
</evidence>
<feature type="region of interest" description="Disordered" evidence="11">
    <location>
        <begin position="1"/>
        <end position="26"/>
    </location>
</feature>
<gene>
    <name evidence="12" type="ORF">EV671_1008141</name>
</gene>
<dbReference type="GO" id="GO:0005737">
    <property type="term" value="C:cytoplasm"/>
    <property type="evidence" value="ECO:0007669"/>
    <property type="project" value="TreeGrafter"/>
</dbReference>
<evidence type="ECO:0000256" key="4">
    <source>
        <dbReference type="ARBA" id="ARBA00022676"/>
    </source>
</evidence>
<dbReference type="FunFam" id="3.40.50.2000:FF:000149">
    <property type="entry name" value="Glycogen phosphorylase, muscle form"/>
    <property type="match status" value="1"/>
</dbReference>
<dbReference type="NCBIfam" id="TIGR02093">
    <property type="entry name" value="P_ylase"/>
    <property type="match status" value="1"/>
</dbReference>
<evidence type="ECO:0000256" key="10">
    <source>
        <dbReference type="RuleBase" id="RU000587"/>
    </source>
</evidence>
<comment type="catalytic activity">
    <reaction evidence="1 10">
        <text>[(1-&gt;4)-alpha-D-glucosyl](n) + phosphate = [(1-&gt;4)-alpha-D-glucosyl](n-1) + alpha-D-glucose 1-phosphate</text>
        <dbReference type="Rhea" id="RHEA:41732"/>
        <dbReference type="Rhea" id="RHEA-COMP:9584"/>
        <dbReference type="Rhea" id="RHEA-COMP:9586"/>
        <dbReference type="ChEBI" id="CHEBI:15444"/>
        <dbReference type="ChEBI" id="CHEBI:43474"/>
        <dbReference type="ChEBI" id="CHEBI:58601"/>
        <dbReference type="EC" id="2.4.1.1"/>
    </reaction>
</comment>
<dbReference type="GO" id="GO:0030170">
    <property type="term" value="F:pyridoxal phosphate binding"/>
    <property type="evidence" value="ECO:0007669"/>
    <property type="project" value="InterPro"/>
</dbReference>
<protein>
    <recommendedName>
        <fullName evidence="10">Alpha-1,4 glucan phosphorylase</fullName>
        <ecNumber evidence="10">2.4.1.1</ecNumber>
    </recommendedName>
</protein>
<dbReference type="PANTHER" id="PTHR11468">
    <property type="entry name" value="GLYCOGEN PHOSPHORYLASE"/>
    <property type="match status" value="1"/>
</dbReference>
<comment type="function">
    <text evidence="10">Allosteric enzyme that catalyzes the rate-limiting step in glycogen catabolism, the phosphorolytic cleavage of glycogen to produce glucose-1-phosphate, and plays a central role in maintaining cellular and organismal glucose homeostasis.</text>
</comment>
<comment type="function">
    <text evidence="8">Phosphorylase is an important allosteric enzyme in carbohydrate metabolism. Enzymes from different sources differ in their regulatory mechanisms and in their natural substrates. However, all known phosphorylases share catalytic and structural properties.</text>
</comment>
<comment type="cofactor">
    <cofactor evidence="2 10">
        <name>pyridoxal 5'-phosphate</name>
        <dbReference type="ChEBI" id="CHEBI:597326"/>
    </cofactor>
</comment>
<dbReference type="InterPro" id="IPR000811">
    <property type="entry name" value="Glyco_trans_35"/>
</dbReference>
<evidence type="ECO:0000256" key="3">
    <source>
        <dbReference type="ARBA" id="ARBA00006047"/>
    </source>
</evidence>
<accession>A0A4R3V604</accession>
<sequence>MNTPTRPPVQRKPSPKASTAMKKTTALSAEDKALRAAFEAAYERELSQSSHGATPQAALHAAAIACRETLARRWAATQAADAQRGDKAPVRRVHYLSMEFLMGRALSNALAALKLAEPLGAKLAEQGLALGDVLEREPDAALGNGGLGRLAACFLDSFAELELPSFGYGLRYRYGTFAQVIQQGRQLEQPDDWTRDTPAWELPRHDLRYQVGFGGRVEVDASGVRRWMPADSIEAQAFDFVVPAHHSQRVSTLRQWQATAAPIEFKPFCDGDYARAARHQVLADALNWVLYPDDSTEAGRELRLKQEAFLVSASLQDLIARHLREFGSLHNLGKTNAIHLNDTHPALAPAELMRLLLDEHGLGWDEAWKITRQAVAYTNHTLMPEALETWAVRMFESLLPRHLEIIYEINHRFLDELQQRFPGDHALAARVSLIDEGSHGGERRVRMASLALVASHRVNGVAALHSELMVQTIFADYARIWPERFHNVTNGVTPRRWLQQANPALSALLDSRIGEGWRKDLAELGELKALAANRELGEEFLAVKRANKERLAAVIRRELGLSVNLDSLFDIQIKRIHEYKRQLLNILHVVARYQAIRDNPDANWVPRTVIIAGKAASAYQTAKSIVRLAHDVARVINSDPRVGDKLKLVFLPNYGVTLAESIIPAADLSEQISTAGTEASGTGNMKFGMNGAVTIGTWDGANIEMAEAMGVENMFVFGLRADAVAKIKQLGYDPRLYVEENRQLKRVIDAIAAGVFSNGDTERYRALVDSLLHRDVYLLMADFADYVATQAKVDALFADRAAWAERALRNIAGMGPFSSDRTIAEYVDRVWSVKSLN</sequence>
<keyword evidence="5 10" id="KW-0808">Transferase</keyword>
<evidence type="ECO:0000313" key="12">
    <source>
        <dbReference type="EMBL" id="TCV00386.1"/>
    </source>
</evidence>
<dbReference type="OrthoDB" id="7229284at2"/>
<evidence type="ECO:0000256" key="1">
    <source>
        <dbReference type="ARBA" id="ARBA00001275"/>
    </source>
</evidence>
<dbReference type="Gene3D" id="3.40.50.2000">
    <property type="entry name" value="Glycogen Phosphorylase B"/>
    <property type="match status" value="2"/>
</dbReference>
<evidence type="ECO:0000256" key="6">
    <source>
        <dbReference type="ARBA" id="ARBA00022898"/>
    </source>
</evidence>
<evidence type="ECO:0000256" key="8">
    <source>
        <dbReference type="ARBA" id="ARBA00025174"/>
    </source>
</evidence>
<keyword evidence="4 10" id="KW-0328">Glycosyltransferase</keyword>
<dbReference type="PIRSF" id="PIRSF000460">
    <property type="entry name" value="Pprylas_GlgP"/>
    <property type="match status" value="1"/>
</dbReference>
<dbReference type="EMBL" id="SMBU01000008">
    <property type="protein sequence ID" value="TCV00386.1"/>
    <property type="molecule type" value="Genomic_DNA"/>
</dbReference>
<proteinExistence type="inferred from homology"/>
<evidence type="ECO:0000256" key="7">
    <source>
        <dbReference type="ARBA" id="ARBA00023277"/>
    </source>
</evidence>
<dbReference type="InterPro" id="IPR035090">
    <property type="entry name" value="Pyridoxal_P_attach_site"/>
</dbReference>
<organism evidence="12 13">
    <name type="scientific">Roseateles saccharophilus</name>
    <name type="common">Pseudomonas saccharophila</name>
    <dbReference type="NCBI Taxonomy" id="304"/>
    <lineage>
        <taxon>Bacteria</taxon>
        <taxon>Pseudomonadati</taxon>
        <taxon>Pseudomonadota</taxon>
        <taxon>Betaproteobacteria</taxon>
        <taxon>Burkholderiales</taxon>
        <taxon>Sphaerotilaceae</taxon>
        <taxon>Roseateles</taxon>
    </lineage>
</organism>
<dbReference type="Pfam" id="PF00343">
    <property type="entry name" value="Phosphorylase"/>
    <property type="match status" value="1"/>
</dbReference>
<dbReference type="EC" id="2.4.1.1" evidence="10"/>
<dbReference type="PANTHER" id="PTHR11468:SF3">
    <property type="entry name" value="GLYCOGEN PHOSPHORYLASE, LIVER FORM"/>
    <property type="match status" value="1"/>
</dbReference>
<comment type="similarity">
    <text evidence="3 10">Belongs to the glycogen phosphorylase family.</text>
</comment>
<evidence type="ECO:0000256" key="2">
    <source>
        <dbReference type="ARBA" id="ARBA00001933"/>
    </source>
</evidence>
<dbReference type="InterPro" id="IPR011833">
    <property type="entry name" value="Glycg_phsphrylas"/>
</dbReference>
<keyword evidence="7 10" id="KW-0119">Carbohydrate metabolism</keyword>
<dbReference type="SUPFAM" id="SSF53756">
    <property type="entry name" value="UDP-Glycosyltransferase/glycogen phosphorylase"/>
    <property type="match status" value="1"/>
</dbReference>
<dbReference type="AlphaFoldDB" id="A0A4R3V604"/>
<dbReference type="PROSITE" id="PS00102">
    <property type="entry name" value="PHOSPHORYLASE"/>
    <property type="match status" value="1"/>
</dbReference>
<evidence type="ECO:0000256" key="11">
    <source>
        <dbReference type="SAM" id="MobiDB-lite"/>
    </source>
</evidence>
<evidence type="ECO:0000256" key="9">
    <source>
        <dbReference type="PIRSR" id="PIRSR000460-1"/>
    </source>
</evidence>
<name>A0A4R3V604_ROSSA</name>
<dbReference type="GO" id="GO:0005980">
    <property type="term" value="P:glycogen catabolic process"/>
    <property type="evidence" value="ECO:0007669"/>
    <property type="project" value="TreeGrafter"/>
</dbReference>
<comment type="caution">
    <text evidence="12">The sequence shown here is derived from an EMBL/GenBank/DDBJ whole genome shotgun (WGS) entry which is preliminary data.</text>
</comment>
<dbReference type="Proteomes" id="UP000295110">
    <property type="component" value="Unassembled WGS sequence"/>
</dbReference>
<keyword evidence="6 9" id="KW-0663">Pyridoxal phosphate</keyword>
<feature type="modified residue" description="N6-(pyridoxal phosphate)lysine" evidence="9">
    <location>
        <position position="686"/>
    </location>
</feature>
<dbReference type="CDD" id="cd04300">
    <property type="entry name" value="GT35_Glycogen_Phosphorylase"/>
    <property type="match status" value="1"/>
</dbReference>
<evidence type="ECO:0000256" key="5">
    <source>
        <dbReference type="ARBA" id="ARBA00022679"/>
    </source>
</evidence>
<dbReference type="GO" id="GO:0008184">
    <property type="term" value="F:glycogen phosphorylase activity"/>
    <property type="evidence" value="ECO:0007669"/>
    <property type="project" value="InterPro"/>
</dbReference>
<reference evidence="12 13" key="1">
    <citation type="submission" date="2019-03" db="EMBL/GenBank/DDBJ databases">
        <title>Genomic Encyclopedia of Type Strains, Phase IV (KMG-IV): sequencing the most valuable type-strain genomes for metagenomic binning, comparative biology and taxonomic classification.</title>
        <authorList>
            <person name="Goeker M."/>
        </authorList>
    </citation>
    <scope>NUCLEOTIDE SEQUENCE [LARGE SCALE GENOMIC DNA]</scope>
    <source>
        <strain evidence="12 13">DSM 654</strain>
    </source>
</reference>
<keyword evidence="13" id="KW-1185">Reference proteome</keyword>